<accession>A0ABQ8PY31</accession>
<dbReference type="Proteomes" id="UP001163828">
    <property type="component" value="Unassembled WGS sequence"/>
</dbReference>
<evidence type="ECO:0000313" key="3">
    <source>
        <dbReference type="Proteomes" id="UP001163828"/>
    </source>
</evidence>
<keyword evidence="1" id="KW-0175">Coiled coil</keyword>
<sequence length="163" mass="19079">LQITNIQSDRDSLAQQLENNKVVISELQTLLKSKDEEIQQLSNRVEDLNDETQVEINNEVERLKEQHKEVVEEYTLLETAMTELKADQERKLQEVEKQKNELQTHHNKAVMALENLQKKKGETDKQLKETEQKVSELQALETLQKINMSRLIKMTQQTVTNLE</sequence>
<comment type="caution">
    <text evidence="2">The sequence shown here is derived from an EMBL/GenBank/DDBJ whole genome shotgun (WGS) entry which is preliminary data.</text>
</comment>
<name>A0ABQ8PY31_9AGAR</name>
<evidence type="ECO:0000256" key="1">
    <source>
        <dbReference type="SAM" id="Coils"/>
    </source>
</evidence>
<gene>
    <name evidence="2" type="ORF">F5050DRAFT_1716784</name>
</gene>
<reference evidence="2" key="1">
    <citation type="submission" date="2022-08" db="EMBL/GenBank/DDBJ databases">
        <authorList>
            <consortium name="DOE Joint Genome Institute"/>
            <person name="Min B."/>
            <person name="Riley R."/>
            <person name="Sierra-Patev S."/>
            <person name="Naranjo-Ortiz M."/>
            <person name="Looney B."/>
            <person name="Konkel Z."/>
            <person name="Slot J.C."/>
            <person name="Sakamoto Y."/>
            <person name="Steenwyk J.L."/>
            <person name="Rokas A."/>
            <person name="Carro J."/>
            <person name="Camarero S."/>
            <person name="Ferreira P."/>
            <person name="Molpeceres G."/>
            <person name="Ruiz-Duenas F.J."/>
            <person name="Serrano A."/>
            <person name="Henrissat B."/>
            <person name="Drula E."/>
            <person name="Hughes K.W."/>
            <person name="Mata J.L."/>
            <person name="Ishikawa N.K."/>
            <person name="Vargas-Isla R."/>
            <person name="Ushijima S."/>
            <person name="Smith C.A."/>
            <person name="Ahrendt S."/>
            <person name="Andreopoulos W."/>
            <person name="He G."/>
            <person name="Labutti K."/>
            <person name="Lipzen A."/>
            <person name="Ng V."/>
            <person name="Sandor L."/>
            <person name="Barry K."/>
            <person name="Martinez A.T."/>
            <person name="Xiao Y."/>
            <person name="Gibbons J.G."/>
            <person name="Terashima K."/>
            <person name="Hibbett D.S."/>
            <person name="Grigoriev I.V."/>
        </authorList>
    </citation>
    <scope>NUCLEOTIDE SEQUENCE</scope>
    <source>
        <strain evidence="2">TFB10827</strain>
    </source>
</reference>
<evidence type="ECO:0000313" key="2">
    <source>
        <dbReference type="EMBL" id="KAJ3990584.1"/>
    </source>
</evidence>
<feature type="non-terminal residue" evidence="2">
    <location>
        <position position="1"/>
    </location>
</feature>
<protein>
    <submittedName>
        <fullName evidence="2">Uncharacterized protein</fullName>
    </submittedName>
</protein>
<feature type="non-terminal residue" evidence="2">
    <location>
        <position position="163"/>
    </location>
</feature>
<dbReference type="EMBL" id="MU791880">
    <property type="protein sequence ID" value="KAJ3990584.1"/>
    <property type="molecule type" value="Genomic_DNA"/>
</dbReference>
<keyword evidence="3" id="KW-1185">Reference proteome</keyword>
<proteinExistence type="predicted"/>
<feature type="coiled-coil region" evidence="1">
    <location>
        <begin position="24"/>
        <end position="140"/>
    </location>
</feature>
<organism evidence="2 3">
    <name type="scientific">Lentinula boryana</name>
    <dbReference type="NCBI Taxonomy" id="40481"/>
    <lineage>
        <taxon>Eukaryota</taxon>
        <taxon>Fungi</taxon>
        <taxon>Dikarya</taxon>
        <taxon>Basidiomycota</taxon>
        <taxon>Agaricomycotina</taxon>
        <taxon>Agaricomycetes</taxon>
        <taxon>Agaricomycetidae</taxon>
        <taxon>Agaricales</taxon>
        <taxon>Marasmiineae</taxon>
        <taxon>Omphalotaceae</taxon>
        <taxon>Lentinula</taxon>
    </lineage>
</organism>